<dbReference type="EMBL" id="FNOM01000005">
    <property type="protein sequence ID" value="SDX09863.1"/>
    <property type="molecule type" value="Genomic_DNA"/>
</dbReference>
<sequence length="378" mass="39352">MKTDVVVIGGGLTGTACAWFLAREGAEVTLLEASDLNTQASGTNAGSIHLQIPHPEFVNLGADWARAYAPSLRLLRASLDMWQALPDELGEDLDVKLAGGLVVATTDAQMRQIEQKSLIERSVGVETDILGRDDLRRIAPYLAPNAIGAGYCAQEGKANPLRATPALARAARAAGAVIRTHSPVTGLQARDGGYTVMTPDGPIHARRVVNAAGARAADIAAMLGLSVDLQGFALQVTVTQAMTPFIPHLVYSAAGKLSVKQAGNGTCLIGGGWAARSRADGSLCVNPANLSGNLATAARVIPALAGVQTVRTWTAVVNGTSDWRPIIGEAPGHRGFFLALFPWMGFTAGPMTARLVADMVLGRPPRLSLEGISALSDG</sequence>
<dbReference type="PANTHER" id="PTHR13847:SF287">
    <property type="entry name" value="FAD-DEPENDENT OXIDOREDUCTASE DOMAIN-CONTAINING PROTEIN 1"/>
    <property type="match status" value="1"/>
</dbReference>
<dbReference type="Gene3D" id="3.30.9.10">
    <property type="entry name" value="D-Amino Acid Oxidase, subunit A, domain 2"/>
    <property type="match status" value="1"/>
</dbReference>
<proteinExistence type="predicted"/>
<evidence type="ECO:0000313" key="4">
    <source>
        <dbReference type="Proteomes" id="UP000198539"/>
    </source>
</evidence>
<dbReference type="AlphaFoldDB" id="A0A1H2YXH9"/>
<keyword evidence="4" id="KW-1185">Reference proteome</keyword>
<dbReference type="Pfam" id="PF01266">
    <property type="entry name" value="DAO"/>
    <property type="match status" value="1"/>
</dbReference>
<dbReference type="InterPro" id="IPR036188">
    <property type="entry name" value="FAD/NAD-bd_sf"/>
</dbReference>
<dbReference type="OrthoDB" id="9805337at2"/>
<evidence type="ECO:0000256" key="1">
    <source>
        <dbReference type="ARBA" id="ARBA00023002"/>
    </source>
</evidence>
<dbReference type="PROSITE" id="PS51257">
    <property type="entry name" value="PROKAR_LIPOPROTEIN"/>
    <property type="match status" value="1"/>
</dbReference>
<dbReference type="RefSeq" id="WP_092888714.1">
    <property type="nucleotide sequence ID" value="NZ_CP061502.1"/>
</dbReference>
<protein>
    <submittedName>
        <fullName evidence="3">Glycine/D-amino acid oxidase</fullName>
    </submittedName>
</protein>
<accession>A0A1H2YXH9</accession>
<evidence type="ECO:0000259" key="2">
    <source>
        <dbReference type="Pfam" id="PF01266"/>
    </source>
</evidence>
<dbReference type="Gene3D" id="3.50.50.60">
    <property type="entry name" value="FAD/NAD(P)-binding domain"/>
    <property type="match status" value="1"/>
</dbReference>
<reference evidence="3 4" key="1">
    <citation type="submission" date="2016-10" db="EMBL/GenBank/DDBJ databases">
        <authorList>
            <person name="de Groot N.N."/>
        </authorList>
    </citation>
    <scope>NUCLEOTIDE SEQUENCE [LARGE SCALE GENOMIC DNA]</scope>
    <source>
        <strain evidence="3 4">CGMCC 1.8894</strain>
    </source>
</reference>
<name>A0A1H2YXH9_9RHOB</name>
<keyword evidence="1" id="KW-0560">Oxidoreductase</keyword>
<dbReference type="Proteomes" id="UP000198539">
    <property type="component" value="Unassembled WGS sequence"/>
</dbReference>
<dbReference type="GO" id="GO:0005737">
    <property type="term" value="C:cytoplasm"/>
    <property type="evidence" value="ECO:0007669"/>
    <property type="project" value="TreeGrafter"/>
</dbReference>
<dbReference type="PANTHER" id="PTHR13847">
    <property type="entry name" value="SARCOSINE DEHYDROGENASE-RELATED"/>
    <property type="match status" value="1"/>
</dbReference>
<gene>
    <name evidence="3" type="ORF">SAMN04488238_105173</name>
</gene>
<evidence type="ECO:0000313" key="3">
    <source>
        <dbReference type="EMBL" id="SDX09863.1"/>
    </source>
</evidence>
<feature type="domain" description="FAD dependent oxidoreductase" evidence="2">
    <location>
        <begin position="4"/>
        <end position="359"/>
    </location>
</feature>
<dbReference type="STRING" id="564137.SAMN04488238_105173"/>
<dbReference type="InterPro" id="IPR006076">
    <property type="entry name" value="FAD-dep_OxRdtase"/>
</dbReference>
<organism evidence="3 4">
    <name type="scientific">Roseicitreum antarcticum</name>
    <dbReference type="NCBI Taxonomy" id="564137"/>
    <lineage>
        <taxon>Bacteria</taxon>
        <taxon>Pseudomonadati</taxon>
        <taxon>Pseudomonadota</taxon>
        <taxon>Alphaproteobacteria</taxon>
        <taxon>Rhodobacterales</taxon>
        <taxon>Paracoccaceae</taxon>
        <taxon>Roseicitreum</taxon>
    </lineage>
</organism>
<dbReference type="GO" id="GO:0016491">
    <property type="term" value="F:oxidoreductase activity"/>
    <property type="evidence" value="ECO:0007669"/>
    <property type="project" value="UniProtKB-KW"/>
</dbReference>
<dbReference type="SUPFAM" id="SSF51905">
    <property type="entry name" value="FAD/NAD(P)-binding domain"/>
    <property type="match status" value="1"/>
</dbReference>